<organism evidence="1 2">
    <name type="scientific">Streptomyces polyasparticus</name>
    <dbReference type="NCBI Taxonomy" id="2767826"/>
    <lineage>
        <taxon>Bacteria</taxon>
        <taxon>Bacillati</taxon>
        <taxon>Actinomycetota</taxon>
        <taxon>Actinomycetes</taxon>
        <taxon>Kitasatosporales</taxon>
        <taxon>Streptomycetaceae</taxon>
        <taxon>Streptomyces</taxon>
    </lineage>
</organism>
<proteinExistence type="predicted"/>
<accession>A0ABR7SN36</accession>
<protein>
    <submittedName>
        <fullName evidence="1">Uncharacterized protein</fullName>
    </submittedName>
</protein>
<evidence type="ECO:0000313" key="1">
    <source>
        <dbReference type="EMBL" id="MBC9716896.1"/>
    </source>
</evidence>
<sequence>MCDHCEDLNRTVLMLGFLVMYAERPGHDEEFADITGGALAMSLPLDDAAITYDTGTIVDLFPPGLFPPEPGTET</sequence>
<name>A0ABR7SN36_9ACTN</name>
<dbReference type="Proteomes" id="UP000642284">
    <property type="component" value="Unassembled WGS sequence"/>
</dbReference>
<evidence type="ECO:0000313" key="2">
    <source>
        <dbReference type="Proteomes" id="UP000642284"/>
    </source>
</evidence>
<gene>
    <name evidence="1" type="ORF">H9Y04_30625</name>
</gene>
<comment type="caution">
    <text evidence="1">The sequence shown here is derived from an EMBL/GenBank/DDBJ whole genome shotgun (WGS) entry which is preliminary data.</text>
</comment>
<dbReference type="EMBL" id="JACTVJ010000016">
    <property type="protein sequence ID" value="MBC9716896.1"/>
    <property type="molecule type" value="Genomic_DNA"/>
</dbReference>
<reference evidence="1 2" key="1">
    <citation type="submission" date="2020-08" db="EMBL/GenBank/DDBJ databases">
        <title>Genemic of Streptomyces polyaspartic.</title>
        <authorList>
            <person name="Liu W."/>
        </authorList>
    </citation>
    <scope>NUCLEOTIDE SEQUENCE [LARGE SCALE GENOMIC DNA]</scope>
    <source>
        <strain evidence="1 2">TRM66268-LWL</strain>
    </source>
</reference>
<keyword evidence="2" id="KW-1185">Reference proteome</keyword>
<dbReference type="RefSeq" id="WP_187817336.1">
    <property type="nucleotide sequence ID" value="NZ_JACTVJ010000016.1"/>
</dbReference>